<comment type="caution">
    <text evidence="2">The sequence shown here is derived from an EMBL/GenBank/DDBJ whole genome shotgun (WGS) entry which is preliminary data.</text>
</comment>
<name>A0A9Q1MXL9_9SOLA</name>
<feature type="region of interest" description="Disordered" evidence="1">
    <location>
        <begin position="47"/>
        <end position="69"/>
    </location>
</feature>
<keyword evidence="3" id="KW-1185">Reference proteome</keyword>
<reference evidence="3" key="1">
    <citation type="journal article" date="2023" name="Proc. Natl. Acad. Sci. U.S.A.">
        <title>Genomic and structural basis for evolution of tropane alkaloid biosynthesis.</title>
        <authorList>
            <person name="Wanga Y.-J."/>
            <person name="Taina T."/>
            <person name="Yua J.-Y."/>
            <person name="Lia J."/>
            <person name="Xua B."/>
            <person name="Chenc J."/>
            <person name="D'Auriad J.C."/>
            <person name="Huanga J.-P."/>
            <person name="Huanga S.-X."/>
        </authorList>
    </citation>
    <scope>NUCLEOTIDE SEQUENCE [LARGE SCALE GENOMIC DNA]</scope>
    <source>
        <strain evidence="3">cv. KIB-2019</strain>
    </source>
</reference>
<organism evidence="2 3">
    <name type="scientific">Anisodus acutangulus</name>
    <dbReference type="NCBI Taxonomy" id="402998"/>
    <lineage>
        <taxon>Eukaryota</taxon>
        <taxon>Viridiplantae</taxon>
        <taxon>Streptophyta</taxon>
        <taxon>Embryophyta</taxon>
        <taxon>Tracheophyta</taxon>
        <taxon>Spermatophyta</taxon>
        <taxon>Magnoliopsida</taxon>
        <taxon>eudicotyledons</taxon>
        <taxon>Gunneridae</taxon>
        <taxon>Pentapetalae</taxon>
        <taxon>asterids</taxon>
        <taxon>lamiids</taxon>
        <taxon>Solanales</taxon>
        <taxon>Solanaceae</taxon>
        <taxon>Solanoideae</taxon>
        <taxon>Hyoscyameae</taxon>
        <taxon>Anisodus</taxon>
    </lineage>
</organism>
<dbReference type="Proteomes" id="UP001152561">
    <property type="component" value="Unassembled WGS sequence"/>
</dbReference>
<dbReference type="EMBL" id="JAJAGQ010000002">
    <property type="protein sequence ID" value="KAJ8570730.1"/>
    <property type="molecule type" value="Genomic_DNA"/>
</dbReference>
<protein>
    <submittedName>
        <fullName evidence="2">Uncharacterized protein</fullName>
    </submittedName>
</protein>
<accession>A0A9Q1MXL9</accession>
<evidence type="ECO:0000256" key="1">
    <source>
        <dbReference type="SAM" id="MobiDB-lite"/>
    </source>
</evidence>
<evidence type="ECO:0000313" key="3">
    <source>
        <dbReference type="Proteomes" id="UP001152561"/>
    </source>
</evidence>
<sequence>MEIEWASVEKLQGDARDYLKTKKKKQKGANMVDIPVSRALARVSENLVESSRSEKETALDLHPNMNGNKGSLLSNSKTEAVHSLSSNKNHEEQGLATKDILFPNTFEALLGKEKHQSSSDSPKRQIAHPELANILMQQQVVSLVCPVPFLNPLIVTMNTSAFEIPTQSMDSFGEKHDDSGKQLIPTENDQDFDKIVASTTAHSRNKVETKSDQNVVRVSRVGWIW</sequence>
<gene>
    <name evidence="2" type="ORF">K7X08_037702</name>
</gene>
<evidence type="ECO:0000313" key="2">
    <source>
        <dbReference type="EMBL" id="KAJ8570730.1"/>
    </source>
</evidence>
<proteinExistence type="predicted"/>
<dbReference type="AlphaFoldDB" id="A0A9Q1MXL9"/>
<dbReference type="OrthoDB" id="1306281at2759"/>